<dbReference type="EMBL" id="JAVRRJ010000012">
    <property type="protein sequence ID" value="KAK5080737.1"/>
    <property type="molecule type" value="Genomic_DNA"/>
</dbReference>
<dbReference type="PANTHER" id="PTHR11709">
    <property type="entry name" value="MULTI-COPPER OXIDASE"/>
    <property type="match status" value="1"/>
</dbReference>
<comment type="similarity">
    <text evidence="2">Belongs to the multicopper oxidase family.</text>
</comment>
<dbReference type="InterPro" id="IPR011706">
    <property type="entry name" value="Cu-oxidase_C"/>
</dbReference>
<dbReference type="Pfam" id="PF00394">
    <property type="entry name" value="Cu-oxidase"/>
    <property type="match status" value="1"/>
</dbReference>
<evidence type="ECO:0000256" key="8">
    <source>
        <dbReference type="ARBA" id="ARBA00022989"/>
    </source>
</evidence>
<feature type="chain" id="PRO_5043051636" description="Laccase" evidence="14">
    <location>
        <begin position="22"/>
        <end position="631"/>
    </location>
</feature>
<keyword evidence="3" id="KW-1003">Cell membrane</keyword>
<evidence type="ECO:0000256" key="2">
    <source>
        <dbReference type="ARBA" id="ARBA00010609"/>
    </source>
</evidence>
<evidence type="ECO:0000256" key="3">
    <source>
        <dbReference type="ARBA" id="ARBA00022475"/>
    </source>
</evidence>
<dbReference type="CDD" id="cd13851">
    <property type="entry name" value="CuRO_1_Fet3p"/>
    <property type="match status" value="1"/>
</dbReference>
<dbReference type="InterPro" id="IPR001117">
    <property type="entry name" value="Cu-oxidase_2nd"/>
</dbReference>
<evidence type="ECO:0000259" key="16">
    <source>
        <dbReference type="Pfam" id="PF07731"/>
    </source>
</evidence>
<dbReference type="Proteomes" id="UP001309876">
    <property type="component" value="Unassembled WGS sequence"/>
</dbReference>
<evidence type="ECO:0000256" key="10">
    <source>
        <dbReference type="ARBA" id="ARBA00023008"/>
    </source>
</evidence>
<comment type="subcellular location">
    <subcellularLocation>
        <location evidence="1">Cell membrane</location>
        <topology evidence="1">Single-pass membrane protein</topology>
    </subcellularLocation>
</comment>
<dbReference type="InterPro" id="IPR044130">
    <property type="entry name" value="CuRO_2_Fet3-like"/>
</dbReference>
<dbReference type="FunFam" id="2.60.40.420:FF:000024">
    <property type="entry name" value="FET5p Multicopper oxidase"/>
    <property type="match status" value="1"/>
</dbReference>
<dbReference type="GO" id="GO:0004322">
    <property type="term" value="F:ferroxidase activity"/>
    <property type="evidence" value="ECO:0007669"/>
    <property type="project" value="TreeGrafter"/>
</dbReference>
<proteinExistence type="inferred from homology"/>
<keyword evidence="9" id="KW-0560">Oxidoreductase</keyword>
<dbReference type="InterPro" id="IPR011707">
    <property type="entry name" value="Cu-oxidase-like_N"/>
</dbReference>
<evidence type="ECO:0000313" key="19">
    <source>
        <dbReference type="Proteomes" id="UP001309876"/>
    </source>
</evidence>
<keyword evidence="12" id="KW-0325">Glycoprotein</keyword>
<dbReference type="PANTHER" id="PTHR11709:SF361">
    <property type="entry name" value="IRON TRANSPORT MULTICOPPER OXIDASE FET3"/>
    <property type="match status" value="1"/>
</dbReference>
<accession>A0AAN7PK58</accession>
<dbReference type="InterPro" id="IPR002355">
    <property type="entry name" value="Cu_oxidase_Cu_BS"/>
</dbReference>
<comment type="caution">
    <text evidence="18">The sequence shown here is derived from an EMBL/GenBank/DDBJ whole genome shotgun (WGS) entry which is preliminary data.</text>
</comment>
<evidence type="ECO:0000256" key="6">
    <source>
        <dbReference type="ARBA" id="ARBA00022729"/>
    </source>
</evidence>
<evidence type="ECO:0000256" key="14">
    <source>
        <dbReference type="SAM" id="SignalP"/>
    </source>
</evidence>
<dbReference type="InterPro" id="IPR008972">
    <property type="entry name" value="Cupredoxin"/>
</dbReference>
<dbReference type="GO" id="GO:0005507">
    <property type="term" value="F:copper ion binding"/>
    <property type="evidence" value="ECO:0007669"/>
    <property type="project" value="InterPro"/>
</dbReference>
<dbReference type="PROSITE" id="PS00080">
    <property type="entry name" value="MULTICOPPER_OXIDASE2"/>
    <property type="match status" value="1"/>
</dbReference>
<dbReference type="SUPFAM" id="SSF49503">
    <property type="entry name" value="Cupredoxins"/>
    <property type="match status" value="3"/>
</dbReference>
<dbReference type="CDD" id="cd13877">
    <property type="entry name" value="CuRO_2_Fet3p_like"/>
    <property type="match status" value="1"/>
</dbReference>
<dbReference type="Pfam" id="PF07731">
    <property type="entry name" value="Cu-oxidase_2"/>
    <property type="match status" value="1"/>
</dbReference>
<dbReference type="InterPro" id="IPR033138">
    <property type="entry name" value="Cu_oxidase_CS"/>
</dbReference>
<keyword evidence="4 13" id="KW-0812">Transmembrane</keyword>
<evidence type="ECO:0000256" key="13">
    <source>
        <dbReference type="SAM" id="Phobius"/>
    </source>
</evidence>
<dbReference type="Pfam" id="PF07732">
    <property type="entry name" value="Cu-oxidase_3"/>
    <property type="match status" value="1"/>
</dbReference>
<reference evidence="18 19" key="1">
    <citation type="submission" date="2023-08" db="EMBL/GenBank/DDBJ databases">
        <title>Black Yeasts Isolated from many extreme environments.</title>
        <authorList>
            <person name="Coleine C."/>
            <person name="Stajich J.E."/>
            <person name="Selbmann L."/>
        </authorList>
    </citation>
    <scope>NUCLEOTIDE SEQUENCE [LARGE SCALE GENOMIC DNA]</scope>
    <source>
        <strain evidence="18 19">CCFEE 5910</strain>
    </source>
</reference>
<gene>
    <name evidence="18" type="ORF">LTR05_008442</name>
</gene>
<evidence type="ECO:0000256" key="4">
    <source>
        <dbReference type="ARBA" id="ARBA00022692"/>
    </source>
</evidence>
<dbReference type="FunFam" id="2.60.40.420:FF:000025">
    <property type="entry name" value="FET5p Multicopper oxidase"/>
    <property type="match status" value="1"/>
</dbReference>
<dbReference type="GO" id="GO:0033215">
    <property type="term" value="P:reductive iron assimilation"/>
    <property type="evidence" value="ECO:0007669"/>
    <property type="project" value="TreeGrafter"/>
</dbReference>
<dbReference type="PROSITE" id="PS00079">
    <property type="entry name" value="MULTICOPPER_OXIDASE1"/>
    <property type="match status" value="2"/>
</dbReference>
<evidence type="ECO:0000256" key="7">
    <source>
        <dbReference type="ARBA" id="ARBA00022737"/>
    </source>
</evidence>
<sequence>MALTRVMRLLSTAFLASAALADVRTYDFTVGWVNRNPDGQHERRVMAINGQWPIPTIHATVGDQVVVNFKNDLGDRPCSLHFHGLYMNGTTHMDGVAQSTQCPVPAGSVFTYSFNVTQPGTYWYHSHVDGQYPDGLRGPLIVRDPENPYADQFDEELVLTLSDWYHDEMPGLISSFLSVTNPTGAEPVPNSALMNDTQNLQIPVQPGKTYFIRIVNMAAFAAQYFWIEGHTFRIIELDGIYHKPTEAEQIYLTAAQRVGILLTTKNQTTDNFAVVGSMDQDLFDQIPDGLNPNVTSYLVYNKDAPMPNATDIEEFNPFDDTELVPTDEEALYEDPAVSYTIDVKMDNLRDGTNYAFFNDVTFVRPKVPTLYTVLTSGDLATNETVYGVNTHPLILSHNQVVEIVLNNHDPGKHPFHLHGHAFQVLHRGAEEGGDWDPEALRNGSVTYPATPMRRDTLLVRPNGNFVIRFRSDNPGVWLFHCHIEWHVDSGLILTFVEAPLQLQQQLNGKIPEDHFDACRAQDMPIEGNAAGNTVNLLDTTGMNVSPGLLPEGFTPKGIVALTFSILAGLLGIATIVWYGLGEISNVEQREAEQKIDAFAEKSGGVVEVSGVHAASIRSGGGHAGSGPLQTR</sequence>
<evidence type="ECO:0000256" key="11">
    <source>
        <dbReference type="ARBA" id="ARBA00023136"/>
    </source>
</evidence>
<dbReference type="AlphaFoldDB" id="A0AAN7PK58"/>
<evidence type="ECO:0000313" key="18">
    <source>
        <dbReference type="EMBL" id="KAK5080737.1"/>
    </source>
</evidence>
<dbReference type="CDD" id="cd13899">
    <property type="entry name" value="CuRO_3_Fet3p"/>
    <property type="match status" value="1"/>
</dbReference>
<feature type="signal peptide" evidence="14">
    <location>
        <begin position="1"/>
        <end position="21"/>
    </location>
</feature>
<organism evidence="18 19">
    <name type="scientific">Lithohypha guttulata</name>
    <dbReference type="NCBI Taxonomy" id="1690604"/>
    <lineage>
        <taxon>Eukaryota</taxon>
        <taxon>Fungi</taxon>
        <taxon>Dikarya</taxon>
        <taxon>Ascomycota</taxon>
        <taxon>Pezizomycotina</taxon>
        <taxon>Eurotiomycetes</taxon>
        <taxon>Chaetothyriomycetidae</taxon>
        <taxon>Chaetothyriales</taxon>
        <taxon>Trichomeriaceae</taxon>
        <taxon>Lithohypha</taxon>
    </lineage>
</organism>
<evidence type="ECO:0000259" key="15">
    <source>
        <dbReference type="Pfam" id="PF00394"/>
    </source>
</evidence>
<feature type="transmembrane region" description="Helical" evidence="13">
    <location>
        <begin position="558"/>
        <end position="580"/>
    </location>
</feature>
<keyword evidence="11 13" id="KW-0472">Membrane</keyword>
<keyword evidence="10" id="KW-0186">Copper</keyword>
<feature type="domain" description="Plastocyanin-like" evidence="16">
    <location>
        <begin position="363"/>
        <end position="499"/>
    </location>
</feature>
<feature type="domain" description="Plastocyanin-like" evidence="17">
    <location>
        <begin position="30"/>
        <end position="146"/>
    </location>
</feature>
<dbReference type="GO" id="GO:0033573">
    <property type="term" value="C:high-affinity iron permease complex"/>
    <property type="evidence" value="ECO:0007669"/>
    <property type="project" value="TreeGrafter"/>
</dbReference>
<dbReference type="Gene3D" id="2.60.40.420">
    <property type="entry name" value="Cupredoxins - blue copper proteins"/>
    <property type="match status" value="3"/>
</dbReference>
<keyword evidence="8 13" id="KW-1133">Transmembrane helix</keyword>
<evidence type="ECO:0008006" key="20">
    <source>
        <dbReference type="Google" id="ProtNLM"/>
    </source>
</evidence>
<keyword evidence="7" id="KW-0677">Repeat</keyword>
<evidence type="ECO:0000259" key="17">
    <source>
        <dbReference type="Pfam" id="PF07732"/>
    </source>
</evidence>
<dbReference type="GO" id="GO:0010106">
    <property type="term" value="P:cellular response to iron ion starvation"/>
    <property type="evidence" value="ECO:0007669"/>
    <property type="project" value="TreeGrafter"/>
</dbReference>
<evidence type="ECO:0000256" key="5">
    <source>
        <dbReference type="ARBA" id="ARBA00022723"/>
    </source>
</evidence>
<keyword evidence="19" id="KW-1185">Reference proteome</keyword>
<evidence type="ECO:0000256" key="9">
    <source>
        <dbReference type="ARBA" id="ARBA00023002"/>
    </source>
</evidence>
<keyword evidence="6 14" id="KW-0732">Signal</keyword>
<name>A0AAN7PK58_9EURO</name>
<evidence type="ECO:0000256" key="12">
    <source>
        <dbReference type="ARBA" id="ARBA00023180"/>
    </source>
</evidence>
<keyword evidence="5" id="KW-0479">Metal-binding</keyword>
<feature type="domain" description="Plastocyanin-like" evidence="15">
    <location>
        <begin position="155"/>
        <end position="302"/>
    </location>
</feature>
<protein>
    <recommendedName>
        <fullName evidence="20">Laccase</fullName>
    </recommendedName>
</protein>
<evidence type="ECO:0000256" key="1">
    <source>
        <dbReference type="ARBA" id="ARBA00004162"/>
    </source>
</evidence>
<dbReference type="InterPro" id="IPR045087">
    <property type="entry name" value="Cu-oxidase_fam"/>
</dbReference>